<keyword evidence="2" id="KW-0472">Membrane</keyword>
<dbReference type="Pfam" id="PF00674">
    <property type="entry name" value="DUP"/>
    <property type="match status" value="1"/>
</dbReference>
<evidence type="ECO:0000256" key="1">
    <source>
        <dbReference type="SAM" id="MobiDB-lite"/>
    </source>
</evidence>
<dbReference type="Proteomes" id="UP000190831">
    <property type="component" value="Chromosome B"/>
</dbReference>
<evidence type="ECO:0000256" key="2">
    <source>
        <dbReference type="SAM" id="Phobius"/>
    </source>
</evidence>
<dbReference type="InterPro" id="IPR001142">
    <property type="entry name" value="DUP/COS"/>
</dbReference>
<protein>
    <submittedName>
        <fullName evidence="3">LAFE_0B07800g1_1</fullName>
    </submittedName>
</protein>
<dbReference type="OrthoDB" id="4054881at2759"/>
<accession>A0A1G4M886</accession>
<keyword evidence="2" id="KW-1133">Transmembrane helix</keyword>
<proteinExistence type="predicted"/>
<sequence length="234" mass="26676">MKLKDEEEGAQSELLRHDHNIAETEVNLPKNLYPGRLAFLFRNKVFRRVFFGGIILITLLSILVVLLGISVALIPIVFIGLLILSLIPPAFRPPSLSQTAKLEFLKEVAIQRPALSVDAWDVVAAHMNEYLFTKGVTSKPDYYFDGDDCHGHFRQLFMNTFTRIDPIDNSTAHQNHENATESSQQKPRTRYDSNAEIRPIIDEAVKLHEESIKQYWKEQIQTTSSQHPEDPLAP</sequence>
<reference evidence="4" key="1">
    <citation type="submission" date="2016-03" db="EMBL/GenBank/DDBJ databases">
        <authorList>
            <person name="Devillers H."/>
        </authorList>
    </citation>
    <scope>NUCLEOTIDE SEQUENCE [LARGE SCALE GENOMIC DNA]</scope>
</reference>
<keyword evidence="4" id="KW-1185">Reference proteome</keyword>
<keyword evidence="2" id="KW-0812">Transmembrane</keyword>
<dbReference type="AlphaFoldDB" id="A0A1G4M886"/>
<feature type="region of interest" description="Disordered" evidence="1">
    <location>
        <begin position="168"/>
        <end position="192"/>
    </location>
</feature>
<organism evidence="3 4">
    <name type="scientific">Lachancea fermentati</name>
    <name type="common">Zygosaccharomyces fermentati</name>
    <dbReference type="NCBI Taxonomy" id="4955"/>
    <lineage>
        <taxon>Eukaryota</taxon>
        <taxon>Fungi</taxon>
        <taxon>Dikarya</taxon>
        <taxon>Ascomycota</taxon>
        <taxon>Saccharomycotina</taxon>
        <taxon>Saccharomycetes</taxon>
        <taxon>Saccharomycetales</taxon>
        <taxon>Saccharomycetaceae</taxon>
        <taxon>Lachancea</taxon>
    </lineage>
</organism>
<feature type="transmembrane region" description="Helical" evidence="2">
    <location>
        <begin position="49"/>
        <end position="67"/>
    </location>
</feature>
<name>A0A1G4M886_LACFM</name>
<evidence type="ECO:0000313" key="4">
    <source>
        <dbReference type="Proteomes" id="UP000190831"/>
    </source>
</evidence>
<gene>
    <name evidence="3" type="ORF">LAFE_0B07800G</name>
</gene>
<dbReference type="OMA" id="KEWRIIA"/>
<evidence type="ECO:0000313" key="3">
    <source>
        <dbReference type="EMBL" id="SCW00025.1"/>
    </source>
</evidence>
<dbReference type="EMBL" id="LT598489">
    <property type="protein sequence ID" value="SCW00025.1"/>
    <property type="molecule type" value="Genomic_DNA"/>
</dbReference>